<dbReference type="EMBL" id="CP007784">
    <property type="protein sequence ID" value="AIO35197.1"/>
    <property type="molecule type" value="Genomic_DNA"/>
</dbReference>
<accession>A0AAN0RWL0</accession>
<dbReference type="KEGG" id="bcen:DM39_4934"/>
<reference evidence="5 6" key="1">
    <citation type="submission" date="2014-05" db="EMBL/GenBank/DDBJ databases">
        <authorList>
            <person name="Bishop-Lilly K.A."/>
            <person name="Broomall S.M."/>
            <person name="Chain P.S."/>
            <person name="Chertkov O."/>
            <person name="Coyne S.R."/>
            <person name="Daligault H.E."/>
            <person name="Davenport K.W."/>
            <person name="Erkkila T."/>
            <person name="Frey K.G."/>
            <person name="Gibbons H.S."/>
            <person name="Gu W."/>
            <person name="Jaissle J."/>
            <person name="Johnson S.L."/>
            <person name="Koroleva G.I."/>
            <person name="Ladner J.T."/>
            <person name="Lo C.-C."/>
            <person name="Minogue T.D."/>
            <person name="Munk C."/>
            <person name="Palacios G.F."/>
            <person name="Redden C.L."/>
            <person name="Rosenzweig C.N."/>
            <person name="Scholz M.B."/>
            <person name="Teshima H."/>
            <person name="Xu Y."/>
        </authorList>
    </citation>
    <scope>NUCLEOTIDE SEQUENCE [LARGE SCALE GENOMIC DNA]</scope>
    <source>
        <strain evidence="5 6">DDS 22E-1</strain>
    </source>
</reference>
<organism evidence="5 6">
    <name type="scientific">Burkholderia cenocepacia</name>
    <dbReference type="NCBI Taxonomy" id="95486"/>
    <lineage>
        <taxon>Bacteria</taxon>
        <taxon>Pseudomonadati</taxon>
        <taxon>Pseudomonadota</taxon>
        <taxon>Betaproteobacteria</taxon>
        <taxon>Burkholderiales</taxon>
        <taxon>Burkholderiaceae</taxon>
        <taxon>Burkholderia</taxon>
        <taxon>Burkholderia cepacia complex</taxon>
    </lineage>
</organism>
<feature type="domain" description="HTH araC/xylS-type" evidence="4">
    <location>
        <begin position="152"/>
        <end position="252"/>
    </location>
</feature>
<dbReference type="PANTHER" id="PTHR47894:SF1">
    <property type="entry name" value="HTH-TYPE TRANSCRIPTIONAL REGULATOR VQSM"/>
    <property type="match status" value="1"/>
</dbReference>
<dbReference type="GO" id="GO:0003700">
    <property type="term" value="F:DNA-binding transcription factor activity"/>
    <property type="evidence" value="ECO:0007669"/>
    <property type="project" value="InterPro"/>
</dbReference>
<protein>
    <submittedName>
        <fullName evidence="5">Helix-turn-helix domain protein</fullName>
    </submittedName>
</protein>
<dbReference type="Gene3D" id="1.10.10.60">
    <property type="entry name" value="Homeodomain-like"/>
    <property type="match status" value="1"/>
</dbReference>
<keyword evidence="6" id="KW-1185">Reference proteome</keyword>
<dbReference type="Pfam" id="PF12625">
    <property type="entry name" value="Arabinose_bd"/>
    <property type="match status" value="1"/>
</dbReference>
<dbReference type="SMART" id="SM00342">
    <property type="entry name" value="HTH_ARAC"/>
    <property type="match status" value="1"/>
</dbReference>
<dbReference type="Proteomes" id="UP000029413">
    <property type="component" value="Chromosome 2"/>
</dbReference>
<evidence type="ECO:0000259" key="4">
    <source>
        <dbReference type="PROSITE" id="PS01124"/>
    </source>
</evidence>
<evidence type="ECO:0000256" key="1">
    <source>
        <dbReference type="ARBA" id="ARBA00023015"/>
    </source>
</evidence>
<dbReference type="GO" id="GO:0000976">
    <property type="term" value="F:transcription cis-regulatory region binding"/>
    <property type="evidence" value="ECO:0007669"/>
    <property type="project" value="TreeGrafter"/>
</dbReference>
<sequence length="252" mass="28174">MKVAGYSMIAAPTVGIALHRYTRLLQMLNFQFQVKVSRTGDFASIALEEPGVPLHTERMGLELSLKALHGVTSWLVGNNIPLTSVDFARPAPPYIDDLHVLFPGPINFDCATTSITFDASTLDSRVKRTEQDLREFLSCQPRDWLSEPSAKQPITDKVRTCLLEGNIGTLKALDIARALNMSLRTLSRRLEEEGTTIKDTKDKLRRDLALHRLTKTQDAISEIASDLGFADIPSFYRAFRTWTGVPPGAYRR</sequence>
<evidence type="ECO:0000313" key="5">
    <source>
        <dbReference type="EMBL" id="AIO35197.1"/>
    </source>
</evidence>
<gene>
    <name evidence="5" type="ORF">DM39_4934</name>
</gene>
<evidence type="ECO:0000256" key="3">
    <source>
        <dbReference type="ARBA" id="ARBA00023163"/>
    </source>
</evidence>
<dbReference type="InterPro" id="IPR018060">
    <property type="entry name" value="HTH_AraC"/>
</dbReference>
<dbReference type="PANTHER" id="PTHR47894">
    <property type="entry name" value="HTH-TYPE TRANSCRIPTIONAL REGULATOR GADX"/>
    <property type="match status" value="1"/>
</dbReference>
<dbReference type="SUPFAM" id="SSF46689">
    <property type="entry name" value="Homeodomain-like"/>
    <property type="match status" value="1"/>
</dbReference>
<dbReference type="PROSITE" id="PS01124">
    <property type="entry name" value="HTH_ARAC_FAMILY_2"/>
    <property type="match status" value="1"/>
</dbReference>
<dbReference type="Pfam" id="PF12833">
    <property type="entry name" value="HTH_18"/>
    <property type="match status" value="1"/>
</dbReference>
<keyword evidence="3" id="KW-0804">Transcription</keyword>
<proteinExistence type="predicted"/>
<name>A0AAN0RWL0_9BURK</name>
<dbReference type="InterPro" id="IPR032687">
    <property type="entry name" value="AraC-type_N"/>
</dbReference>
<dbReference type="GO" id="GO:0005829">
    <property type="term" value="C:cytosol"/>
    <property type="evidence" value="ECO:0007669"/>
    <property type="project" value="TreeGrafter"/>
</dbReference>
<dbReference type="InterPro" id="IPR009057">
    <property type="entry name" value="Homeodomain-like_sf"/>
</dbReference>
<dbReference type="AlphaFoldDB" id="A0AAN0RWL0"/>
<evidence type="ECO:0000256" key="2">
    <source>
        <dbReference type="ARBA" id="ARBA00023125"/>
    </source>
</evidence>
<evidence type="ECO:0000313" key="6">
    <source>
        <dbReference type="Proteomes" id="UP000029413"/>
    </source>
</evidence>
<keyword evidence="1" id="KW-0805">Transcription regulation</keyword>
<keyword evidence="2" id="KW-0238">DNA-binding</keyword>